<dbReference type="Gene3D" id="1.10.287.110">
    <property type="entry name" value="DnaJ domain"/>
    <property type="match status" value="1"/>
</dbReference>
<evidence type="ECO:0000256" key="4">
    <source>
        <dbReference type="ARBA" id="ARBA00023136"/>
    </source>
</evidence>
<dbReference type="SUPFAM" id="SSF46565">
    <property type="entry name" value="Chaperone J-domain"/>
    <property type="match status" value="1"/>
</dbReference>
<dbReference type="GO" id="GO:0005789">
    <property type="term" value="C:endoplasmic reticulum membrane"/>
    <property type="evidence" value="ECO:0000318"/>
    <property type="project" value="GO_Central"/>
</dbReference>
<dbReference type="PANTHER" id="PTHR43908">
    <property type="entry name" value="AT29763P-RELATED"/>
    <property type="match status" value="1"/>
</dbReference>
<protein>
    <recommendedName>
        <fullName evidence="6">J domain-containing protein</fullName>
    </recommendedName>
</protein>
<evidence type="ECO:0000313" key="8">
    <source>
        <dbReference type="Proteomes" id="UP000004994"/>
    </source>
</evidence>
<evidence type="ECO:0000313" key="7">
    <source>
        <dbReference type="EnsemblPlants" id="Solyc01g066770.3.1"/>
    </source>
</evidence>
<dbReference type="InterPro" id="IPR036869">
    <property type="entry name" value="J_dom_sf"/>
</dbReference>
<reference evidence="7" key="1">
    <citation type="journal article" date="2012" name="Nature">
        <title>The tomato genome sequence provides insights into fleshy fruit evolution.</title>
        <authorList>
            <consortium name="Tomato Genome Consortium"/>
        </authorList>
    </citation>
    <scope>NUCLEOTIDE SEQUENCE [LARGE SCALE GENOMIC DNA]</scope>
    <source>
        <strain evidence="7">cv. Heinz 1706</strain>
    </source>
</reference>
<dbReference type="PaxDb" id="4081-Solyc01g066770.2.1"/>
<dbReference type="STRING" id="4081.A0A3Q7EG32"/>
<dbReference type="EnsemblPlants" id="Solyc01g066770.3.1">
    <property type="protein sequence ID" value="Solyc01g066770.3.1"/>
    <property type="gene ID" value="Solyc01g066770.3"/>
</dbReference>
<dbReference type="CDD" id="cd06257">
    <property type="entry name" value="DnaJ"/>
    <property type="match status" value="1"/>
</dbReference>
<feature type="domain" description="J" evidence="6">
    <location>
        <begin position="124"/>
        <end position="188"/>
    </location>
</feature>
<evidence type="ECO:0000259" key="6">
    <source>
        <dbReference type="PROSITE" id="PS50076"/>
    </source>
</evidence>
<organism evidence="7">
    <name type="scientific">Solanum lycopersicum</name>
    <name type="common">Tomato</name>
    <name type="synonym">Lycopersicon esculentum</name>
    <dbReference type="NCBI Taxonomy" id="4081"/>
    <lineage>
        <taxon>Eukaryota</taxon>
        <taxon>Viridiplantae</taxon>
        <taxon>Streptophyta</taxon>
        <taxon>Embryophyta</taxon>
        <taxon>Tracheophyta</taxon>
        <taxon>Spermatophyta</taxon>
        <taxon>Magnoliopsida</taxon>
        <taxon>eudicotyledons</taxon>
        <taxon>Gunneridae</taxon>
        <taxon>Pentapetalae</taxon>
        <taxon>asterids</taxon>
        <taxon>lamiids</taxon>
        <taxon>Solanales</taxon>
        <taxon>Solanaceae</taxon>
        <taxon>Solanoideae</taxon>
        <taxon>Solaneae</taxon>
        <taxon>Solanum</taxon>
        <taxon>Solanum subgen. Lycopersicon</taxon>
    </lineage>
</organism>
<comment type="subcellular location">
    <subcellularLocation>
        <location evidence="1">Membrane</location>
        <topology evidence="1">Single-pass membrane protein</topology>
    </subcellularLocation>
</comment>
<evidence type="ECO:0000256" key="2">
    <source>
        <dbReference type="ARBA" id="ARBA00022692"/>
    </source>
</evidence>
<evidence type="ECO:0000256" key="3">
    <source>
        <dbReference type="ARBA" id="ARBA00022989"/>
    </source>
</evidence>
<dbReference type="InParanoid" id="A0A3Q7EG32"/>
<evidence type="ECO:0000256" key="1">
    <source>
        <dbReference type="ARBA" id="ARBA00004167"/>
    </source>
</evidence>
<dbReference type="InterPro" id="IPR051100">
    <property type="entry name" value="DnaJ_subfamily_B/C"/>
</dbReference>
<dbReference type="Gramene" id="Solyc01g066770.3.1">
    <property type="protein sequence ID" value="Solyc01g066770.3.1"/>
    <property type="gene ID" value="Solyc01g066770.3"/>
</dbReference>
<evidence type="ECO:0000256" key="5">
    <source>
        <dbReference type="SAM" id="Phobius"/>
    </source>
</evidence>
<keyword evidence="3 5" id="KW-1133">Transmembrane helix</keyword>
<dbReference type="PROSITE" id="PS50076">
    <property type="entry name" value="DNAJ_2"/>
    <property type="match status" value="1"/>
</dbReference>
<dbReference type="GO" id="GO:0030544">
    <property type="term" value="F:Hsp70 protein binding"/>
    <property type="evidence" value="ECO:0000318"/>
    <property type="project" value="GO_Central"/>
</dbReference>
<dbReference type="AlphaFoldDB" id="A0A3Q7EG32"/>
<dbReference type="FunCoup" id="A0A3Q7EG32">
    <property type="interactions" value="3237"/>
</dbReference>
<name>A0A3Q7EG32_SOLLC</name>
<keyword evidence="4 5" id="KW-0472">Membrane</keyword>
<dbReference type="PRINTS" id="PR00625">
    <property type="entry name" value="JDOMAIN"/>
</dbReference>
<feature type="transmembrane region" description="Helical" evidence="5">
    <location>
        <begin position="259"/>
        <end position="279"/>
    </location>
</feature>
<dbReference type="PANTHER" id="PTHR43908:SF5">
    <property type="entry name" value="CHAPERONE PROTEIN DNAJ 49"/>
    <property type="match status" value="1"/>
</dbReference>
<dbReference type="OMA" id="CDRLQNF"/>
<keyword evidence="2 5" id="KW-0812">Transmembrane</keyword>
<dbReference type="GO" id="GO:0071218">
    <property type="term" value="P:cellular response to misfolded protein"/>
    <property type="evidence" value="ECO:0000318"/>
    <property type="project" value="GO_Central"/>
</dbReference>
<dbReference type="SMART" id="SM00271">
    <property type="entry name" value="DnaJ"/>
    <property type="match status" value="1"/>
</dbReference>
<proteinExistence type="predicted"/>
<keyword evidence="8" id="KW-1185">Reference proteome</keyword>
<dbReference type="Pfam" id="PF00226">
    <property type="entry name" value="DnaJ"/>
    <property type="match status" value="1"/>
</dbReference>
<dbReference type="InterPro" id="IPR015399">
    <property type="entry name" value="DUF1977_DnaJ-like"/>
</dbReference>
<dbReference type="InterPro" id="IPR001623">
    <property type="entry name" value="DnaJ_domain"/>
</dbReference>
<dbReference type="Pfam" id="PF09320">
    <property type="entry name" value="DUF1977"/>
    <property type="match status" value="1"/>
</dbReference>
<accession>A0A3Q7EG32</accession>
<reference evidence="7" key="2">
    <citation type="submission" date="2019-01" db="UniProtKB">
        <authorList>
            <consortium name="EnsemblPlants"/>
        </authorList>
    </citation>
    <scope>IDENTIFICATION</scope>
    <source>
        <strain evidence="7">cv. Heinz 1706</strain>
    </source>
</reference>
<dbReference type="Proteomes" id="UP000004994">
    <property type="component" value="Chromosome 1"/>
</dbReference>
<sequence length="388" mass="45819">LCILVQWMLAFKLNFHLFWIIIEVEIRMDGNKDEALRCISIAKEAIVSGNKKKALKYIGIACRLDSKLDVDDLLVACEKLDASTYDHPSEIGDVSSEKHVKSDEERNYTEEHVHLVTQIKSIKDYYAILGLEKSCSVEEIRKAYRKLSLKVHPDKNKAPGSEEAFKKVSKAFKCLSDDDSRRQYDETGLVDEFEFNQQYNLRRRRRRMDHEFFEDDFDDDEIIRAFFGQSEMFRTSYVYRSRTNVRHQRQNLGSSGPNLILLLQMLPFIIIFLLAYFPFSSPQQYSLQRNYSYQFKKMTDKYGVEFFVKSAEFYKNYPLGSPARENIEDNVIRDHKSTLGRYCHIELQRRQWNRNYPTPHCDRLQNFGVVDCVHGAIRWWELKICSIL</sequence>